<evidence type="ECO:0000256" key="1">
    <source>
        <dbReference type="RuleBase" id="RU363015"/>
    </source>
</evidence>
<dbReference type="RefSeq" id="WP_337890079.1">
    <property type="nucleotide sequence ID" value="NZ_JBAHVI010000005.1"/>
</dbReference>
<comment type="catalytic activity">
    <reaction evidence="1">
        <text>N(6)-(dimethylallyl)adenosine 5'-phosphate + H2O = N(6)-dimethylallyladenine + D-ribose 5-phosphate</text>
        <dbReference type="Rhea" id="RHEA:48560"/>
        <dbReference type="ChEBI" id="CHEBI:15377"/>
        <dbReference type="ChEBI" id="CHEBI:17660"/>
        <dbReference type="ChEBI" id="CHEBI:57526"/>
        <dbReference type="ChEBI" id="CHEBI:78346"/>
        <dbReference type="EC" id="3.2.2.n1"/>
    </reaction>
</comment>
<comment type="caution">
    <text evidence="3">The sequence shown here is derived from an EMBL/GenBank/DDBJ whole genome shotgun (WGS) entry which is preliminary data.</text>
</comment>
<dbReference type="Pfam" id="PF03641">
    <property type="entry name" value="Lysine_decarbox"/>
    <property type="match status" value="1"/>
</dbReference>
<dbReference type="InterPro" id="IPR031100">
    <property type="entry name" value="LOG_fam"/>
</dbReference>
<organism evidence="3 4">
    <name type="scientific">Corynebacterium mastitidis</name>
    <dbReference type="NCBI Taxonomy" id="161890"/>
    <lineage>
        <taxon>Bacteria</taxon>
        <taxon>Bacillati</taxon>
        <taxon>Actinomycetota</taxon>
        <taxon>Actinomycetes</taxon>
        <taxon>Mycobacteriales</taxon>
        <taxon>Corynebacteriaceae</taxon>
        <taxon>Corynebacterium</taxon>
    </lineage>
</organism>
<proteinExistence type="inferred from homology"/>
<accession>A0ABU8NXP8</accession>
<dbReference type="InterPro" id="IPR005269">
    <property type="entry name" value="LOG"/>
</dbReference>
<evidence type="ECO:0000256" key="2">
    <source>
        <dbReference type="SAM" id="MobiDB-lite"/>
    </source>
</evidence>
<comment type="similarity">
    <text evidence="1">Belongs to the LOG family.</text>
</comment>
<feature type="compositionally biased region" description="Basic and acidic residues" evidence="2">
    <location>
        <begin position="1"/>
        <end position="11"/>
    </location>
</feature>
<dbReference type="NCBIfam" id="TIGR00730">
    <property type="entry name" value="Rossman fold protein, TIGR00730 family"/>
    <property type="match status" value="1"/>
</dbReference>
<protein>
    <recommendedName>
        <fullName evidence="1">Cytokinin riboside 5'-monophosphate phosphoribohydrolase</fullName>
        <ecNumber evidence="1">3.2.2.n1</ecNumber>
    </recommendedName>
</protein>
<keyword evidence="1" id="KW-0378">Hydrolase</keyword>
<feature type="region of interest" description="Disordered" evidence="2">
    <location>
        <begin position="255"/>
        <end position="274"/>
    </location>
</feature>
<reference evidence="3 4" key="1">
    <citation type="submission" date="2024-02" db="EMBL/GenBank/DDBJ databases">
        <title>Whole genome sequencing and characterization of Corynebacterium isolated from the ocular surface of dry eye disease sufferers.</title>
        <authorList>
            <person name="Naqvi M."/>
        </authorList>
    </citation>
    <scope>NUCLEOTIDE SEQUENCE [LARGE SCALE GENOMIC DNA]</scope>
    <source>
        <strain evidence="3 4">PCRF</strain>
    </source>
</reference>
<keyword evidence="1" id="KW-0203">Cytokinin biosynthesis</keyword>
<evidence type="ECO:0000313" key="3">
    <source>
        <dbReference type="EMBL" id="MEJ4099784.1"/>
    </source>
</evidence>
<sequence length="274" mass="30238">MAEQKAEKKTDSPVNNGERQHRTLRGPLLLRSPGDQESTYDQRLLELRADHDWMHADPWRILRIQSEFVSGFDALADLPPAVSVFGSARVAPEHPYYALGMELGRALAEANYAVVTGGGPGLMEAPNRGAQEAGGLSVGLGIELPHEQRLNEWADVGLNFRYFFVRKVMFLKYSQGFVCLPGGMGTLDELFEVLCMVQTGKMSDYPIVLLGTEYWGGLIRWLRERLVAEKMMAPQDAELFLVTDSVAEAVAHIKAASRPRDPQRGHTADGGAGE</sequence>
<dbReference type="Proteomes" id="UP001359781">
    <property type="component" value="Unassembled WGS sequence"/>
</dbReference>
<dbReference type="Gene3D" id="3.40.50.450">
    <property type="match status" value="1"/>
</dbReference>
<dbReference type="PANTHER" id="PTHR43393:SF2">
    <property type="entry name" value="CYTOKININ RIBOSIDE 5'-MONOPHOSPHATE PHOSPHORIBOHYDROLASE"/>
    <property type="match status" value="1"/>
</dbReference>
<gene>
    <name evidence="3" type="ORF">V5S96_05335</name>
</gene>
<dbReference type="InterPro" id="IPR052341">
    <property type="entry name" value="LOG_family_nucleotidases"/>
</dbReference>
<dbReference type="PANTHER" id="PTHR43393">
    <property type="entry name" value="CYTOKININ RIBOSIDE 5'-MONOPHOSPHATE PHOSPHORIBOHYDROLASE"/>
    <property type="match status" value="1"/>
</dbReference>
<dbReference type="SUPFAM" id="SSF102405">
    <property type="entry name" value="MCP/YpsA-like"/>
    <property type="match status" value="1"/>
</dbReference>
<feature type="compositionally biased region" description="Basic and acidic residues" evidence="2">
    <location>
        <begin position="258"/>
        <end position="267"/>
    </location>
</feature>
<keyword evidence="4" id="KW-1185">Reference proteome</keyword>
<dbReference type="EC" id="3.2.2.n1" evidence="1"/>
<evidence type="ECO:0000313" key="4">
    <source>
        <dbReference type="Proteomes" id="UP001359781"/>
    </source>
</evidence>
<name>A0ABU8NXP8_9CORY</name>
<dbReference type="EMBL" id="JBAHVJ010000005">
    <property type="protein sequence ID" value="MEJ4099784.1"/>
    <property type="molecule type" value="Genomic_DNA"/>
</dbReference>
<comment type="catalytic activity">
    <reaction evidence="1">
        <text>9-ribosyl-trans-zeatin 5'-phosphate + H2O = trans-zeatin + D-ribose 5-phosphate</text>
        <dbReference type="Rhea" id="RHEA:48564"/>
        <dbReference type="ChEBI" id="CHEBI:15377"/>
        <dbReference type="ChEBI" id="CHEBI:16522"/>
        <dbReference type="ChEBI" id="CHEBI:78346"/>
        <dbReference type="ChEBI" id="CHEBI:87947"/>
        <dbReference type="EC" id="3.2.2.n1"/>
    </reaction>
</comment>
<feature type="region of interest" description="Disordered" evidence="2">
    <location>
        <begin position="1"/>
        <end position="35"/>
    </location>
</feature>